<accession>V4A7G1</accession>
<dbReference type="EMBL" id="KB202619">
    <property type="protein sequence ID" value="ESO89236.1"/>
    <property type="molecule type" value="Genomic_DNA"/>
</dbReference>
<feature type="compositionally biased region" description="Polar residues" evidence="1">
    <location>
        <begin position="488"/>
        <end position="506"/>
    </location>
</feature>
<keyword evidence="3" id="KW-1185">Reference proteome</keyword>
<dbReference type="GeneID" id="20236269"/>
<dbReference type="OrthoDB" id="6108184at2759"/>
<gene>
    <name evidence="2" type="ORF">LOTGIDRAFT_154326</name>
</gene>
<dbReference type="Proteomes" id="UP000030746">
    <property type="component" value="Unassembled WGS sequence"/>
</dbReference>
<proteinExistence type="predicted"/>
<feature type="compositionally biased region" description="Low complexity" evidence="1">
    <location>
        <begin position="157"/>
        <end position="166"/>
    </location>
</feature>
<evidence type="ECO:0000313" key="2">
    <source>
        <dbReference type="EMBL" id="ESO89236.1"/>
    </source>
</evidence>
<evidence type="ECO:0000256" key="1">
    <source>
        <dbReference type="SAM" id="MobiDB-lite"/>
    </source>
</evidence>
<dbReference type="OMA" id="ANQRAYK"/>
<reference evidence="2 3" key="1">
    <citation type="journal article" date="2013" name="Nature">
        <title>Insights into bilaterian evolution from three spiralian genomes.</title>
        <authorList>
            <person name="Simakov O."/>
            <person name="Marletaz F."/>
            <person name="Cho S.J."/>
            <person name="Edsinger-Gonzales E."/>
            <person name="Havlak P."/>
            <person name="Hellsten U."/>
            <person name="Kuo D.H."/>
            <person name="Larsson T."/>
            <person name="Lv J."/>
            <person name="Arendt D."/>
            <person name="Savage R."/>
            <person name="Osoegawa K."/>
            <person name="de Jong P."/>
            <person name="Grimwood J."/>
            <person name="Chapman J.A."/>
            <person name="Shapiro H."/>
            <person name="Aerts A."/>
            <person name="Otillar R.P."/>
            <person name="Terry A.Y."/>
            <person name="Boore J.L."/>
            <person name="Grigoriev I.V."/>
            <person name="Lindberg D.R."/>
            <person name="Seaver E.C."/>
            <person name="Weisblat D.A."/>
            <person name="Putnam N.H."/>
            <person name="Rokhsar D.S."/>
        </authorList>
    </citation>
    <scope>NUCLEOTIDE SEQUENCE [LARGE SCALE GENOMIC DNA]</scope>
</reference>
<dbReference type="KEGG" id="lgi:LOTGIDRAFT_154326"/>
<evidence type="ECO:0000313" key="3">
    <source>
        <dbReference type="Proteomes" id="UP000030746"/>
    </source>
</evidence>
<name>V4A7G1_LOTGI</name>
<feature type="compositionally biased region" description="Polar residues" evidence="1">
    <location>
        <begin position="167"/>
        <end position="177"/>
    </location>
</feature>
<feature type="region of interest" description="Disordered" evidence="1">
    <location>
        <begin position="478"/>
        <end position="509"/>
    </location>
</feature>
<dbReference type="RefSeq" id="XP_009060269.1">
    <property type="nucleotide sequence ID" value="XM_009062021.1"/>
</dbReference>
<feature type="compositionally biased region" description="Basic and acidic residues" evidence="1">
    <location>
        <begin position="178"/>
        <end position="189"/>
    </location>
</feature>
<organism evidence="2 3">
    <name type="scientific">Lottia gigantea</name>
    <name type="common">Giant owl limpet</name>
    <dbReference type="NCBI Taxonomy" id="225164"/>
    <lineage>
        <taxon>Eukaryota</taxon>
        <taxon>Metazoa</taxon>
        <taxon>Spiralia</taxon>
        <taxon>Lophotrochozoa</taxon>
        <taxon>Mollusca</taxon>
        <taxon>Gastropoda</taxon>
        <taxon>Patellogastropoda</taxon>
        <taxon>Lottioidea</taxon>
        <taxon>Lottiidae</taxon>
        <taxon>Lottia</taxon>
    </lineage>
</organism>
<dbReference type="AlphaFoldDB" id="V4A7G1"/>
<dbReference type="HOGENOM" id="CLU_493722_0_0_1"/>
<protein>
    <submittedName>
        <fullName evidence="2">Uncharacterized protein</fullName>
    </submittedName>
</protein>
<feature type="compositionally biased region" description="Basic and acidic residues" evidence="1">
    <location>
        <begin position="478"/>
        <end position="487"/>
    </location>
</feature>
<sequence>MSASLRYRPIEERELAKDFGFDVTAPSGGVQTSGANNREYKTECRKIYSEFLMNMRDYIFQEEQIKKELTKLRAQTASPHKQARDPIISLSSRCSSTRRDSLYSDTGLHDKEILRPGRIDLSKKRPKTVIGTVRGRDVNLDHVDGQEDNILPDIITTHGGSTSITTNQTVKHSSSATDNRKQTSPRDREDHNAIVESSSDFACSRVIRMNPRAYSKLVCGKANVHVLNRSSGYLLKPVSETKTDVLMPKNVGRSNVPERLAIVRERTNFKSPTLSNDLKVNNLLAIKKSLVGDTSPRLTVGHVMNSARERRSRLYRIQLTSDVIEHSKIQDQRSPRISHYCKSKAPCSSPPTARLTRKNLARFEQDIQKEAIEKLRKTVVEMVSSVENRVDEENHSGDKHSIQSRRCDEYPVDRIHEDAYLYNQHTPRIQEQDAIADSDHRPKYDTGLRRMSRVSYLEPVTKTESRRGSTFLERIKDGSRSRLRSEMSTRPSTMHSGFCSENSSPRRVSHQETIALVKQSKTDDDYRDNELNLWRQRMIFAAGKKDLPVSKV</sequence>
<dbReference type="CTD" id="20236269"/>
<feature type="region of interest" description="Disordered" evidence="1">
    <location>
        <begin position="157"/>
        <end position="189"/>
    </location>
</feature>